<organism evidence="1 2">
    <name type="scientific">Vanilla planifolia</name>
    <name type="common">Vanilla</name>
    <dbReference type="NCBI Taxonomy" id="51239"/>
    <lineage>
        <taxon>Eukaryota</taxon>
        <taxon>Viridiplantae</taxon>
        <taxon>Streptophyta</taxon>
        <taxon>Embryophyta</taxon>
        <taxon>Tracheophyta</taxon>
        <taxon>Spermatophyta</taxon>
        <taxon>Magnoliopsida</taxon>
        <taxon>Liliopsida</taxon>
        <taxon>Asparagales</taxon>
        <taxon>Orchidaceae</taxon>
        <taxon>Vanilloideae</taxon>
        <taxon>Vanilleae</taxon>
        <taxon>Vanilla</taxon>
    </lineage>
</organism>
<keyword evidence="2" id="KW-1185">Reference proteome</keyword>
<evidence type="ECO:0000313" key="1">
    <source>
        <dbReference type="EMBL" id="KAG0481209.1"/>
    </source>
</evidence>
<reference evidence="1 2" key="1">
    <citation type="journal article" date="2020" name="Nat. Food">
        <title>A phased Vanilla planifolia genome enables genetic improvement of flavour and production.</title>
        <authorList>
            <person name="Hasing T."/>
            <person name="Tang H."/>
            <person name="Brym M."/>
            <person name="Khazi F."/>
            <person name="Huang T."/>
            <person name="Chambers A.H."/>
        </authorList>
    </citation>
    <scope>NUCLEOTIDE SEQUENCE [LARGE SCALE GENOMIC DNA]</scope>
    <source>
        <tissue evidence="1">Leaf</tissue>
    </source>
</reference>
<gene>
    <name evidence="1" type="ORF">HPP92_012067</name>
</gene>
<dbReference type="EMBL" id="JADCNL010000005">
    <property type="protein sequence ID" value="KAG0481209.1"/>
    <property type="molecule type" value="Genomic_DNA"/>
</dbReference>
<name>A0A835UZ24_VANPL</name>
<dbReference type="Proteomes" id="UP000636800">
    <property type="component" value="Chromosome 5"/>
</dbReference>
<evidence type="ECO:0000313" key="2">
    <source>
        <dbReference type="Proteomes" id="UP000636800"/>
    </source>
</evidence>
<comment type="caution">
    <text evidence="1">The sequence shown here is derived from an EMBL/GenBank/DDBJ whole genome shotgun (WGS) entry which is preliminary data.</text>
</comment>
<dbReference type="AlphaFoldDB" id="A0A835UZ24"/>
<sequence length="50" mass="5798">MSSSNYYNALCGVEVIPDFAKEQRGFQMIEALINQRLDLALDKRNIQTYE</sequence>
<protein>
    <submittedName>
        <fullName evidence="1">Uncharacterized protein</fullName>
    </submittedName>
</protein>
<dbReference type="OrthoDB" id="1710909at2759"/>
<proteinExistence type="predicted"/>
<accession>A0A835UZ24</accession>